<sequence length="183" mass="21228">MIIRFLLILSFLIFVNCSKENQEDRKGQALELMSKMQKELLTNLTESIKNQGLVASISHCSRISPKLENEISGTNWKIKRISEKNRNPNHSPDEIQLSVLKHWEEKIQNKFAPDTFIYNNEERFFVMKPILIAPNCLGCHGIEKEILPEVKKEILKIYPNDKAFGYKVGDLRGAFIAEYFQTK</sequence>
<gene>
    <name evidence="2" type="ORF">LPTSP3_g35860</name>
</gene>
<evidence type="ECO:0000313" key="3">
    <source>
        <dbReference type="Proteomes" id="UP000245263"/>
    </source>
</evidence>
<organism evidence="2 3">
    <name type="scientific">Leptospira kobayashii</name>
    <dbReference type="NCBI Taxonomy" id="1917830"/>
    <lineage>
        <taxon>Bacteria</taxon>
        <taxon>Pseudomonadati</taxon>
        <taxon>Spirochaetota</taxon>
        <taxon>Spirochaetia</taxon>
        <taxon>Leptospirales</taxon>
        <taxon>Leptospiraceae</taxon>
        <taxon>Leptospira</taxon>
    </lineage>
</organism>
<dbReference type="Proteomes" id="UP000245263">
    <property type="component" value="Chromosome 1"/>
</dbReference>
<protein>
    <recommendedName>
        <fullName evidence="1">Tll0287-like domain-containing protein</fullName>
    </recommendedName>
</protein>
<evidence type="ECO:0000259" key="1">
    <source>
        <dbReference type="Pfam" id="PF11845"/>
    </source>
</evidence>
<keyword evidence="3" id="KW-1185">Reference proteome</keyword>
<dbReference type="Pfam" id="PF11845">
    <property type="entry name" value="Tll0287-like"/>
    <property type="match status" value="1"/>
</dbReference>
<dbReference type="RefSeq" id="WP_109021676.1">
    <property type="nucleotide sequence ID" value="NZ_AP025028.1"/>
</dbReference>
<proteinExistence type="predicted"/>
<reference evidence="2 3" key="1">
    <citation type="submission" date="2021-08" db="EMBL/GenBank/DDBJ databases">
        <title>Complete genome sequence of Leptospira kobayashii strain E30.</title>
        <authorList>
            <person name="Nakao R."/>
            <person name="Nakamura S."/>
            <person name="Masuzawa T."/>
            <person name="Koizumi N."/>
        </authorList>
    </citation>
    <scope>NUCLEOTIDE SEQUENCE [LARGE SCALE GENOMIC DNA]</scope>
    <source>
        <strain evidence="2 3">E30</strain>
    </source>
</reference>
<name>A0ABN6KKD2_9LEPT</name>
<dbReference type="EMBL" id="AP025028">
    <property type="protein sequence ID" value="BDA80656.1"/>
    <property type="molecule type" value="Genomic_DNA"/>
</dbReference>
<accession>A0ABN6KKD2</accession>
<dbReference type="InterPro" id="IPR021796">
    <property type="entry name" value="Tll0287-like_dom"/>
</dbReference>
<evidence type="ECO:0000313" key="2">
    <source>
        <dbReference type="EMBL" id="BDA80656.1"/>
    </source>
</evidence>
<feature type="domain" description="Tll0287-like" evidence="1">
    <location>
        <begin position="31"/>
        <end position="176"/>
    </location>
</feature>